<evidence type="ECO:0000313" key="8">
    <source>
        <dbReference type="EMBL" id="TYS46625.1"/>
    </source>
</evidence>
<keyword evidence="4 6" id="KW-0975">Bacterial flagellum</keyword>
<keyword evidence="8" id="KW-0966">Cell projection</keyword>
<organism evidence="8 9">
    <name type="scientific">Bacillus infantis</name>
    <dbReference type="NCBI Taxonomy" id="324767"/>
    <lineage>
        <taxon>Bacteria</taxon>
        <taxon>Bacillati</taxon>
        <taxon>Bacillota</taxon>
        <taxon>Bacilli</taxon>
        <taxon>Bacillales</taxon>
        <taxon>Bacillaceae</taxon>
        <taxon>Bacillus</taxon>
    </lineage>
</organism>
<evidence type="ECO:0000256" key="2">
    <source>
        <dbReference type="ARBA" id="ARBA00009677"/>
    </source>
</evidence>
<dbReference type="RefSeq" id="WP_148975397.1">
    <property type="nucleotide sequence ID" value="NZ_JBNIKT010000009.1"/>
</dbReference>
<keyword evidence="8" id="KW-0969">Cilium</keyword>
<evidence type="ECO:0000259" key="7">
    <source>
        <dbReference type="Pfam" id="PF00460"/>
    </source>
</evidence>
<dbReference type="PANTHER" id="PTHR30435">
    <property type="entry name" value="FLAGELLAR PROTEIN"/>
    <property type="match status" value="1"/>
</dbReference>
<proteinExistence type="inferred from homology"/>
<evidence type="ECO:0000256" key="1">
    <source>
        <dbReference type="ARBA" id="ARBA00004117"/>
    </source>
</evidence>
<protein>
    <recommendedName>
        <fullName evidence="3 6">Flagellar basal body rod protein FlgB</fullName>
    </recommendedName>
</protein>
<evidence type="ECO:0000313" key="9">
    <source>
        <dbReference type="Proteomes" id="UP000322139"/>
    </source>
</evidence>
<name>A0A5D4R5I3_9BACI</name>
<evidence type="ECO:0000256" key="6">
    <source>
        <dbReference type="PIRNR" id="PIRNR002889"/>
    </source>
</evidence>
<accession>A0A5D4R5I3</accession>
<comment type="caution">
    <text evidence="8">The sequence shown here is derived from an EMBL/GenBank/DDBJ whole genome shotgun (WGS) entry which is preliminary data.</text>
</comment>
<comment type="function">
    <text evidence="5 6">Structural component of flagellum, the bacterial motility apparatus. Part of the rod structure of flagellar basal body.</text>
</comment>
<feature type="domain" description="Flagellar basal body rod protein N-terminal" evidence="7">
    <location>
        <begin position="10"/>
        <end position="38"/>
    </location>
</feature>
<dbReference type="Proteomes" id="UP000322139">
    <property type="component" value="Unassembled WGS sequence"/>
</dbReference>
<dbReference type="NCBIfam" id="TIGR01396">
    <property type="entry name" value="FlgB"/>
    <property type="match status" value="1"/>
</dbReference>
<dbReference type="GO" id="GO:0071978">
    <property type="term" value="P:bacterial-type flagellum-dependent swarming motility"/>
    <property type="evidence" value="ECO:0007669"/>
    <property type="project" value="TreeGrafter"/>
</dbReference>
<evidence type="ECO:0000256" key="5">
    <source>
        <dbReference type="ARBA" id="ARBA00024934"/>
    </source>
</evidence>
<sequence>MNIFSNTISTLENSLNQASLKQKVVAQNIANADTPNYKAKDVSFKSVLQSEMAMGGIEAKRTDVRHYSFSAEGSGQSGVIINKNTDFTHNGNNVDMDKEMSELAENQIYYNALVERISGKFTSLQNVIRGGR</sequence>
<dbReference type="AlphaFoldDB" id="A0A5D4R5I3"/>
<keyword evidence="8" id="KW-0282">Flagellum</keyword>
<evidence type="ECO:0000256" key="3">
    <source>
        <dbReference type="ARBA" id="ARBA00014376"/>
    </source>
</evidence>
<dbReference type="InterPro" id="IPR001444">
    <property type="entry name" value="Flag_bb_rod_N"/>
</dbReference>
<reference evidence="8 9" key="1">
    <citation type="submission" date="2019-08" db="EMBL/GenBank/DDBJ databases">
        <title>Bacillus genomes from the desert of Cuatro Cienegas, Coahuila.</title>
        <authorList>
            <person name="Olmedo-Alvarez G."/>
        </authorList>
    </citation>
    <scope>NUCLEOTIDE SEQUENCE [LARGE SCALE GENOMIC DNA]</scope>
    <source>
        <strain evidence="8 9">CH446_14T</strain>
    </source>
</reference>
<dbReference type="EMBL" id="VTER01000007">
    <property type="protein sequence ID" value="TYS46625.1"/>
    <property type="molecule type" value="Genomic_DNA"/>
</dbReference>
<gene>
    <name evidence="8" type="primary">flgB</name>
    <name evidence="8" type="ORF">FZD51_14195</name>
</gene>
<comment type="subunit">
    <text evidence="6">The basal body constitutes a major portion of the flagellar organelle and consists of a number of rings mounted on a central rod.</text>
</comment>
<evidence type="ECO:0000256" key="4">
    <source>
        <dbReference type="ARBA" id="ARBA00023143"/>
    </source>
</evidence>
<dbReference type="GO" id="GO:0030694">
    <property type="term" value="C:bacterial-type flagellum basal body, rod"/>
    <property type="evidence" value="ECO:0007669"/>
    <property type="project" value="InterPro"/>
</dbReference>
<dbReference type="InterPro" id="IPR006300">
    <property type="entry name" value="FlgB"/>
</dbReference>
<dbReference type="Pfam" id="PF00460">
    <property type="entry name" value="Flg_bb_rod"/>
    <property type="match status" value="1"/>
</dbReference>
<dbReference type="PANTHER" id="PTHR30435:SF12">
    <property type="entry name" value="FLAGELLAR BASAL BODY ROD PROTEIN FLGB"/>
    <property type="match status" value="1"/>
</dbReference>
<comment type="subcellular location">
    <subcellularLocation>
        <location evidence="1 6">Bacterial flagellum basal body</location>
    </subcellularLocation>
</comment>
<dbReference type="PIRSF" id="PIRSF002889">
    <property type="entry name" value="Rod_FlgB"/>
    <property type="match status" value="1"/>
</dbReference>
<comment type="similarity">
    <text evidence="2 6">Belongs to the flagella basal body rod proteins family.</text>
</comment>